<dbReference type="RefSeq" id="YP_010104755.1">
    <property type="nucleotide sequence ID" value="NC_055821.1"/>
</dbReference>
<keyword evidence="2" id="KW-1185">Reference proteome</keyword>
<dbReference type="GeneID" id="65122697"/>
<reference evidence="1 2" key="1">
    <citation type="submission" date="2019-09" db="EMBL/GenBank/DDBJ databases">
        <authorList>
            <person name="Buchholz L.E."/>
            <person name="Cole B.D."/>
            <person name="Fletcher K."/>
            <person name="Johnson A.K."/>
            <person name="Kutsi R.N."/>
            <person name="Larson C.S."/>
            <person name="Schacht N.A."/>
            <person name="Steger R.J."/>
            <person name="Totsch A.C."/>
            <person name="Westholm D.E."/>
            <person name="Balish M.F."/>
            <person name="Garlena R.A."/>
            <person name="Russell D.A."/>
            <person name="Pope W.H."/>
            <person name="Jacobs-Sera D."/>
            <person name="Hatfull G.F."/>
        </authorList>
    </citation>
    <scope>NUCLEOTIDE SEQUENCE [LARGE SCALE GENOMIC DNA]</scope>
</reference>
<dbReference type="KEGG" id="vg:65122697"/>
<evidence type="ECO:0000313" key="2">
    <source>
        <dbReference type="Proteomes" id="UP000326447"/>
    </source>
</evidence>
<name>A0A5P8DFL8_9CAUD</name>
<evidence type="ECO:0000313" key="1">
    <source>
        <dbReference type="EMBL" id="QFP97765.1"/>
    </source>
</evidence>
<gene>
    <name evidence="1" type="primary">83</name>
    <name evidence="1" type="ORF">SEA_NADINERAE_83</name>
</gene>
<protein>
    <submittedName>
        <fullName evidence="1">Uncharacterized protein</fullName>
    </submittedName>
</protein>
<accession>A0A5P8DFL8</accession>
<proteinExistence type="predicted"/>
<organism evidence="1 2">
    <name type="scientific">Gordonia phage NadineRae</name>
    <dbReference type="NCBI Taxonomy" id="2652882"/>
    <lineage>
        <taxon>Viruses</taxon>
        <taxon>Duplodnaviria</taxon>
        <taxon>Heunggongvirae</taxon>
        <taxon>Uroviricota</taxon>
        <taxon>Caudoviricetes</taxon>
        <taxon>Zierdtviridae</taxon>
        <taxon>Emilbogenvirinae</taxon>
        <taxon>Sukkupivirus</taxon>
        <taxon>Sukkupivirus nadinerae</taxon>
    </lineage>
</organism>
<dbReference type="Proteomes" id="UP000326447">
    <property type="component" value="Genome"/>
</dbReference>
<sequence length="192" mass="21651">MRIHTTLTPVVVRECLAAVNALTREISTDVAPRSAREDYRPHTVTPARFDTLDVHGSRTHPRGIEVKLTGDATNRPNSGARGARGARWGSDEYAASYDQWGLFLAEIYARDESARVPVIYHNGDHFHWATGDRYRREIWTPSDYHRRHKWEGHGSAATGSYYVSGCAADECSAITRRVAYGRTWADIAEHVR</sequence>
<dbReference type="EMBL" id="MN428063">
    <property type="protein sequence ID" value="QFP97765.1"/>
    <property type="molecule type" value="Genomic_DNA"/>
</dbReference>